<sequence length="538" mass="60347">MVKVEAWQLTMHAATAQILVVPLLLLLLLLHYQLVVASRRRRRCSSSNDDSKQLPPSPPGGLPIIGHLHLIGDLPHVSLRDLVAAQDDNGGSGLMLLRLGAVPNLIVSSPRAARAILRTHDHVFASRPTSTVGDTILYGSSDVALAPYGEHWRQARKLVTAHLLTVRKVHSYCHARKQEVRMVMAKIREAAVAHTAMYMSETMNTFANDVVCRAVSGKFFREEGRNKLFRELVDTNSILFGGFNLEEYFPGLVNSLGFVTRCFPRNRQAHEAHKRWDELLETVIRDHESRRYSMYHHDQESDFTDVLLSVQQDYGGITRDHIKAILVDMFGAGTDTSSLVLELAMAELMRNPQHMTKLQGEVRKHTPEGQEMVEEENLSGMAYLRAVIKETLRLHPPVPLLLPHLSMEDCVVDGYTIPSGTRVIINAWAICRDPGSWEKPDGFMPERFMDGGSAVAIDYKGTDFQFLPFGAGRRICPGINFGLATVEIMLANLIYCFDWELPNGMEAKDIDMTEVFGLTAHPKEKLMLFPKPRGLTVH</sequence>
<evidence type="ECO:0000256" key="3">
    <source>
        <dbReference type="ARBA" id="ARBA00005179"/>
    </source>
</evidence>
<gene>
    <name evidence="15" type="primary">CYP71C42</name>
</gene>
<dbReference type="GO" id="GO:0004497">
    <property type="term" value="F:monooxygenase activity"/>
    <property type="evidence" value="ECO:0007669"/>
    <property type="project" value="UniProtKB-KW"/>
</dbReference>
<keyword evidence="12" id="KW-0472">Membrane</keyword>
<dbReference type="PRINTS" id="PR00463">
    <property type="entry name" value="EP450I"/>
</dbReference>
<dbReference type="EMBL" id="AB733982">
    <property type="protein sequence ID" value="BAN19889.1"/>
    <property type="molecule type" value="mRNA"/>
</dbReference>
<keyword evidence="5 13" id="KW-0349">Heme</keyword>
<evidence type="ECO:0000256" key="10">
    <source>
        <dbReference type="ARBA" id="ARBA00023004"/>
    </source>
</evidence>
<keyword evidence="11 14" id="KW-0503">Monooxygenase</keyword>
<evidence type="ECO:0000256" key="5">
    <source>
        <dbReference type="ARBA" id="ARBA00022617"/>
    </source>
</evidence>
<evidence type="ECO:0000256" key="8">
    <source>
        <dbReference type="ARBA" id="ARBA00022989"/>
    </source>
</evidence>
<evidence type="ECO:0000256" key="9">
    <source>
        <dbReference type="ARBA" id="ARBA00023002"/>
    </source>
</evidence>
<dbReference type="CDD" id="cd11072">
    <property type="entry name" value="CYP71-like"/>
    <property type="match status" value="1"/>
</dbReference>
<protein>
    <submittedName>
        <fullName evidence="15">Cytochrome P450</fullName>
    </submittedName>
</protein>
<dbReference type="PANTHER" id="PTHR47955:SF14">
    <property type="entry name" value="OS01G0543600 PROTEIN"/>
    <property type="match status" value="1"/>
</dbReference>
<dbReference type="PROSITE" id="PS00086">
    <property type="entry name" value="CYTOCHROME_P450"/>
    <property type="match status" value="1"/>
</dbReference>
<feature type="binding site" description="axial binding residue" evidence="13">
    <location>
        <position position="476"/>
    </location>
    <ligand>
        <name>heme</name>
        <dbReference type="ChEBI" id="CHEBI:30413"/>
    </ligand>
    <ligandPart>
        <name>Fe</name>
        <dbReference type="ChEBI" id="CHEBI:18248"/>
    </ligandPart>
</feature>
<evidence type="ECO:0000256" key="2">
    <source>
        <dbReference type="ARBA" id="ARBA00004370"/>
    </source>
</evidence>
<keyword evidence="6" id="KW-0812">Transmembrane</keyword>
<name>R4WCG0_9POAL</name>
<dbReference type="GO" id="GO:0016705">
    <property type="term" value="F:oxidoreductase activity, acting on paired donors, with incorporation or reduction of molecular oxygen"/>
    <property type="evidence" value="ECO:0007669"/>
    <property type="project" value="InterPro"/>
</dbReference>
<comment type="similarity">
    <text evidence="4 14">Belongs to the cytochrome P450 family.</text>
</comment>
<evidence type="ECO:0000256" key="1">
    <source>
        <dbReference type="ARBA" id="ARBA00001971"/>
    </source>
</evidence>
<dbReference type="GO" id="GO:0020037">
    <property type="term" value="F:heme binding"/>
    <property type="evidence" value="ECO:0007669"/>
    <property type="project" value="InterPro"/>
</dbReference>
<evidence type="ECO:0000256" key="12">
    <source>
        <dbReference type="ARBA" id="ARBA00023136"/>
    </source>
</evidence>
<reference evidence="15" key="1">
    <citation type="journal article" date="2014" name="Pest Manag. Sci.">
        <title>Cytochrome P450 genes induced by bispyribac-sodium treatment in a multiple-herbicide-resistant biotype of Echinochloa phyllopogon.</title>
        <authorList>
            <person name="Iwakami S."/>
            <person name="Uchino A."/>
            <person name="Kataoka Y."/>
            <person name="Shibaike H."/>
            <person name="Watanabe H."/>
            <person name="Inamura T."/>
        </authorList>
    </citation>
    <scope>NUCLEOTIDE SEQUENCE</scope>
    <source>
        <strain evidence="15">511</strain>
        <tissue evidence="15">Shoot</tissue>
    </source>
</reference>
<evidence type="ECO:0000256" key="14">
    <source>
        <dbReference type="RuleBase" id="RU000461"/>
    </source>
</evidence>
<evidence type="ECO:0000313" key="15">
    <source>
        <dbReference type="EMBL" id="BAN19889.1"/>
    </source>
</evidence>
<accession>R4WCG0</accession>
<keyword evidence="7 13" id="KW-0479">Metal-binding</keyword>
<dbReference type="AlphaFoldDB" id="R4WCG0"/>
<dbReference type="InterPro" id="IPR002401">
    <property type="entry name" value="Cyt_P450_E_grp-I"/>
</dbReference>
<keyword evidence="8" id="KW-1133">Transmembrane helix</keyword>
<comment type="cofactor">
    <cofactor evidence="1 13">
        <name>heme</name>
        <dbReference type="ChEBI" id="CHEBI:30413"/>
    </cofactor>
</comment>
<comment type="pathway">
    <text evidence="3">Secondary metabolite biosynthesis.</text>
</comment>
<organism evidence="15">
    <name type="scientific">Echinochloa phyllopogon</name>
    <dbReference type="NCBI Taxonomy" id="45619"/>
    <lineage>
        <taxon>Eukaryota</taxon>
        <taxon>Viridiplantae</taxon>
        <taxon>Streptophyta</taxon>
        <taxon>Embryophyta</taxon>
        <taxon>Tracheophyta</taxon>
        <taxon>Spermatophyta</taxon>
        <taxon>Magnoliopsida</taxon>
        <taxon>Liliopsida</taxon>
        <taxon>Poales</taxon>
        <taxon>Poaceae</taxon>
        <taxon>PACMAD clade</taxon>
        <taxon>Panicoideae</taxon>
        <taxon>Panicodae</taxon>
        <taxon>Paniceae</taxon>
        <taxon>Boivinellinae</taxon>
        <taxon>Echinochloa</taxon>
    </lineage>
</organism>
<evidence type="ECO:0000256" key="7">
    <source>
        <dbReference type="ARBA" id="ARBA00022723"/>
    </source>
</evidence>
<proteinExistence type="evidence at transcript level"/>
<dbReference type="InterPro" id="IPR036396">
    <property type="entry name" value="Cyt_P450_sf"/>
</dbReference>
<dbReference type="PRINTS" id="PR00385">
    <property type="entry name" value="P450"/>
</dbReference>
<dbReference type="SUPFAM" id="SSF48264">
    <property type="entry name" value="Cytochrome P450"/>
    <property type="match status" value="1"/>
</dbReference>
<keyword evidence="9 14" id="KW-0560">Oxidoreductase</keyword>
<evidence type="ECO:0000256" key="13">
    <source>
        <dbReference type="PIRSR" id="PIRSR602401-1"/>
    </source>
</evidence>
<evidence type="ECO:0000256" key="6">
    <source>
        <dbReference type="ARBA" id="ARBA00022692"/>
    </source>
</evidence>
<evidence type="ECO:0000256" key="4">
    <source>
        <dbReference type="ARBA" id="ARBA00010617"/>
    </source>
</evidence>
<keyword evidence="10 13" id="KW-0408">Iron</keyword>
<evidence type="ECO:0000256" key="11">
    <source>
        <dbReference type="ARBA" id="ARBA00023033"/>
    </source>
</evidence>
<dbReference type="GO" id="GO:0005506">
    <property type="term" value="F:iron ion binding"/>
    <property type="evidence" value="ECO:0007669"/>
    <property type="project" value="InterPro"/>
</dbReference>
<dbReference type="PANTHER" id="PTHR47955">
    <property type="entry name" value="CYTOCHROME P450 FAMILY 71 PROTEIN"/>
    <property type="match status" value="1"/>
</dbReference>
<dbReference type="Pfam" id="PF00067">
    <property type="entry name" value="p450"/>
    <property type="match status" value="1"/>
</dbReference>
<dbReference type="InterPro" id="IPR001128">
    <property type="entry name" value="Cyt_P450"/>
</dbReference>
<comment type="subcellular location">
    <subcellularLocation>
        <location evidence="2">Membrane</location>
    </subcellularLocation>
</comment>
<dbReference type="InterPro" id="IPR017972">
    <property type="entry name" value="Cyt_P450_CS"/>
</dbReference>
<dbReference type="GO" id="GO:0016020">
    <property type="term" value="C:membrane"/>
    <property type="evidence" value="ECO:0007669"/>
    <property type="project" value="UniProtKB-SubCell"/>
</dbReference>
<dbReference type="FunFam" id="1.10.630.10:FF:000055">
    <property type="entry name" value="Cytochrome P450 71A26"/>
    <property type="match status" value="1"/>
</dbReference>
<dbReference type="Gene3D" id="1.10.630.10">
    <property type="entry name" value="Cytochrome P450"/>
    <property type="match status" value="1"/>
</dbReference>